<keyword evidence="7" id="KW-0418">Kinase</keyword>
<sequence>MDNYEILGLIGEGSFGRVFKAKIRSNDRIVALKVITKKGRSDKELRGLRQECEIQRHLNHPNIIHMLDSFETENQIVVVTEFADKELYEILGTECYLPEEQVRKIACDLVSALYYLHSHRVLHRDLKPQNILMGANGVAKLCDFGFARSMSAGTHVLTSIKGTPLYMAPELIEENPYDHNADLWSLGCIIYELIVGTPPFSTTSILHLVRMISHEPVKWPDFVSPECTSFIQGLLEKNPNERLTWPDLLHHPFVKDGIFLPEGESGFIPGIEPSLTNPLTASQAKAKELQKQDLASRTSGHKFMTRVVQKMEQLGHKGKVFQNKNKKGSGTLSKTSIQVQAGDYLSESEPSGAVAHHAHQPSANPIRLCRSIVECTSRPLHSTPVQIEHQQSFNFSHESLNTPCGSMSANGRSTAAADRDFETSSRDLGCGDAPIMNGLVKCHDLSDDEKSDGRNQGVEELCEITNSLNLAAGDAGYLRQVPPNTAQNKNAVEVSSQESSMLIRSRVSVDYSQEFPDIEVEAGQVLRRDAVKGVPHSKDIFTLRCWESMETPQPIENDEWVAFLQHNMEEVMEGDVECMLQQSFIGMVVAPLRNPYANCRVVEYIACLLSLPLVVESITEDETEMLMQVYLEVKIVPNLVYASKILAQTKPTSLTSGGEMLNTPIRPMADLSADELQALESVYLLLCNLLQSQEEFVAQFCDAIIIFNVPFLVQQFFLLSRRKVRIVTDILAILCRILMVLPENGYIVEQIVLGKNMPGNTAVDVPVMLTHNNPTVRSRVCRLLQLLGYRCCGSLDQSWSRRMRENLETLMFDSNDSVREAAQQAVGTLKQFPFYGCDS</sequence>
<evidence type="ECO:0000256" key="13">
    <source>
        <dbReference type="PROSITE-ProRule" id="PRU10141"/>
    </source>
</evidence>
<dbReference type="Pfam" id="PF00069">
    <property type="entry name" value="Pkinase"/>
    <property type="match status" value="1"/>
</dbReference>
<dbReference type="GO" id="GO:0005524">
    <property type="term" value="F:ATP binding"/>
    <property type="evidence" value="ECO:0007669"/>
    <property type="project" value="UniProtKB-UniRule"/>
</dbReference>
<evidence type="ECO:0000256" key="3">
    <source>
        <dbReference type="ARBA" id="ARBA00022490"/>
    </source>
</evidence>
<accession>A0AAN9ZHG9</accession>
<dbReference type="PROSITE" id="PS00107">
    <property type="entry name" value="PROTEIN_KINASE_ATP"/>
    <property type="match status" value="1"/>
</dbReference>
<evidence type="ECO:0000313" key="16">
    <source>
        <dbReference type="Proteomes" id="UP001378592"/>
    </source>
</evidence>
<dbReference type="PANTHER" id="PTHR22983:SF6">
    <property type="entry name" value="SERINE_THREONINE-PROTEIN KINASE 36"/>
    <property type="match status" value="1"/>
</dbReference>
<keyword evidence="6 13" id="KW-0547">Nucleotide-binding</keyword>
<organism evidence="15 16">
    <name type="scientific">Gryllus longicercus</name>
    <dbReference type="NCBI Taxonomy" id="2509291"/>
    <lineage>
        <taxon>Eukaryota</taxon>
        <taxon>Metazoa</taxon>
        <taxon>Ecdysozoa</taxon>
        <taxon>Arthropoda</taxon>
        <taxon>Hexapoda</taxon>
        <taxon>Insecta</taxon>
        <taxon>Pterygota</taxon>
        <taxon>Neoptera</taxon>
        <taxon>Polyneoptera</taxon>
        <taxon>Orthoptera</taxon>
        <taxon>Ensifera</taxon>
        <taxon>Gryllidea</taxon>
        <taxon>Grylloidea</taxon>
        <taxon>Gryllidae</taxon>
        <taxon>Gryllinae</taxon>
        <taxon>Gryllus</taxon>
    </lineage>
</organism>
<dbReference type="SMART" id="SM00220">
    <property type="entry name" value="S_TKc"/>
    <property type="match status" value="1"/>
</dbReference>
<keyword evidence="8 13" id="KW-0067">ATP-binding</keyword>
<dbReference type="EC" id="2.7.11.1" evidence="2"/>
<dbReference type="GO" id="GO:0005737">
    <property type="term" value="C:cytoplasm"/>
    <property type="evidence" value="ECO:0007669"/>
    <property type="project" value="UniProtKB-ARBA"/>
</dbReference>
<keyword evidence="16" id="KW-1185">Reference proteome</keyword>
<dbReference type="CDD" id="cd14002">
    <property type="entry name" value="STKc_STK36"/>
    <property type="match status" value="1"/>
</dbReference>
<dbReference type="FunFam" id="1.10.510.10:FF:000292">
    <property type="entry name" value="Serine/threonine-protein kinase 36"/>
    <property type="match status" value="1"/>
</dbReference>
<dbReference type="EMBL" id="JAZDUA010000016">
    <property type="protein sequence ID" value="KAK7873119.1"/>
    <property type="molecule type" value="Genomic_DNA"/>
</dbReference>
<evidence type="ECO:0000256" key="7">
    <source>
        <dbReference type="ARBA" id="ARBA00022777"/>
    </source>
</evidence>
<dbReference type="FunFam" id="3.30.200.20:FF:000042">
    <property type="entry name" value="Aurora kinase A"/>
    <property type="match status" value="1"/>
</dbReference>
<keyword evidence="5" id="KW-0808">Transferase</keyword>
<reference evidence="15 16" key="1">
    <citation type="submission" date="2024-03" db="EMBL/GenBank/DDBJ databases">
        <title>The genome assembly and annotation of the cricket Gryllus longicercus Weissman &amp; Gray.</title>
        <authorList>
            <person name="Szrajer S."/>
            <person name="Gray D."/>
            <person name="Ylla G."/>
        </authorList>
    </citation>
    <scope>NUCLEOTIDE SEQUENCE [LARGE SCALE GENOMIC DNA]</scope>
    <source>
        <strain evidence="15">DAG 2021-001</strain>
        <tissue evidence="15">Whole body minus gut</tissue>
    </source>
</reference>
<feature type="binding site" evidence="13">
    <location>
        <position position="33"/>
    </location>
    <ligand>
        <name>ATP</name>
        <dbReference type="ChEBI" id="CHEBI:30616"/>
    </ligand>
</feature>
<protein>
    <recommendedName>
        <fullName evidence="2">non-specific serine/threonine protein kinase</fullName>
        <ecNumber evidence="2">2.7.11.1</ecNumber>
    </recommendedName>
    <alternativeName>
        <fullName evidence="12">Fused homolog</fullName>
    </alternativeName>
</protein>
<evidence type="ECO:0000256" key="1">
    <source>
        <dbReference type="ARBA" id="ARBA00004245"/>
    </source>
</evidence>
<evidence type="ECO:0000256" key="6">
    <source>
        <dbReference type="ARBA" id="ARBA00022741"/>
    </source>
</evidence>
<dbReference type="PROSITE" id="PS50011">
    <property type="entry name" value="PROTEIN_KINASE_DOM"/>
    <property type="match status" value="1"/>
</dbReference>
<dbReference type="SUPFAM" id="SSF56112">
    <property type="entry name" value="Protein kinase-like (PK-like)"/>
    <property type="match status" value="1"/>
</dbReference>
<evidence type="ECO:0000313" key="15">
    <source>
        <dbReference type="EMBL" id="KAK7873119.1"/>
    </source>
</evidence>
<dbReference type="InterPro" id="IPR017441">
    <property type="entry name" value="Protein_kinase_ATP_BS"/>
</dbReference>
<dbReference type="PROSITE" id="PS00108">
    <property type="entry name" value="PROTEIN_KINASE_ST"/>
    <property type="match status" value="1"/>
</dbReference>
<dbReference type="SUPFAM" id="SSF48371">
    <property type="entry name" value="ARM repeat"/>
    <property type="match status" value="1"/>
</dbReference>
<dbReference type="InterPro" id="IPR016024">
    <property type="entry name" value="ARM-type_fold"/>
</dbReference>
<comment type="subcellular location">
    <subcellularLocation>
        <location evidence="1">Cytoplasm</location>
        <location evidence="1">Cytoskeleton</location>
    </subcellularLocation>
</comment>
<evidence type="ECO:0000256" key="2">
    <source>
        <dbReference type="ARBA" id="ARBA00012513"/>
    </source>
</evidence>
<dbReference type="AlphaFoldDB" id="A0AAN9ZHG9"/>
<dbReference type="GO" id="GO:0005856">
    <property type="term" value="C:cytoskeleton"/>
    <property type="evidence" value="ECO:0007669"/>
    <property type="project" value="UniProtKB-SubCell"/>
</dbReference>
<dbReference type="InterPro" id="IPR000719">
    <property type="entry name" value="Prot_kinase_dom"/>
</dbReference>
<evidence type="ECO:0000256" key="9">
    <source>
        <dbReference type="ARBA" id="ARBA00023212"/>
    </source>
</evidence>
<keyword evidence="4" id="KW-0723">Serine/threonine-protein kinase</keyword>
<keyword evidence="9" id="KW-0206">Cytoskeleton</keyword>
<dbReference type="GO" id="GO:0004674">
    <property type="term" value="F:protein serine/threonine kinase activity"/>
    <property type="evidence" value="ECO:0007669"/>
    <property type="project" value="UniProtKB-KW"/>
</dbReference>
<evidence type="ECO:0000256" key="10">
    <source>
        <dbReference type="ARBA" id="ARBA00047899"/>
    </source>
</evidence>
<comment type="catalytic activity">
    <reaction evidence="11">
        <text>L-seryl-[protein] + ATP = O-phospho-L-seryl-[protein] + ADP + H(+)</text>
        <dbReference type="Rhea" id="RHEA:17989"/>
        <dbReference type="Rhea" id="RHEA-COMP:9863"/>
        <dbReference type="Rhea" id="RHEA-COMP:11604"/>
        <dbReference type="ChEBI" id="CHEBI:15378"/>
        <dbReference type="ChEBI" id="CHEBI:29999"/>
        <dbReference type="ChEBI" id="CHEBI:30616"/>
        <dbReference type="ChEBI" id="CHEBI:83421"/>
        <dbReference type="ChEBI" id="CHEBI:456216"/>
        <dbReference type="EC" id="2.7.11.1"/>
    </reaction>
</comment>
<evidence type="ECO:0000256" key="12">
    <source>
        <dbReference type="ARBA" id="ARBA00075375"/>
    </source>
</evidence>
<dbReference type="Gene3D" id="1.10.510.10">
    <property type="entry name" value="Transferase(Phosphotransferase) domain 1"/>
    <property type="match status" value="1"/>
</dbReference>
<proteinExistence type="predicted"/>
<comment type="caution">
    <text evidence="15">The sequence shown here is derived from an EMBL/GenBank/DDBJ whole genome shotgun (WGS) entry which is preliminary data.</text>
</comment>
<comment type="catalytic activity">
    <reaction evidence="10">
        <text>L-threonyl-[protein] + ATP = O-phospho-L-threonyl-[protein] + ADP + H(+)</text>
        <dbReference type="Rhea" id="RHEA:46608"/>
        <dbReference type="Rhea" id="RHEA-COMP:11060"/>
        <dbReference type="Rhea" id="RHEA-COMP:11605"/>
        <dbReference type="ChEBI" id="CHEBI:15378"/>
        <dbReference type="ChEBI" id="CHEBI:30013"/>
        <dbReference type="ChEBI" id="CHEBI:30616"/>
        <dbReference type="ChEBI" id="CHEBI:61977"/>
        <dbReference type="ChEBI" id="CHEBI:456216"/>
        <dbReference type="EC" id="2.7.11.1"/>
    </reaction>
</comment>
<feature type="domain" description="Protein kinase" evidence="14">
    <location>
        <begin position="4"/>
        <end position="254"/>
    </location>
</feature>
<dbReference type="GO" id="GO:0007224">
    <property type="term" value="P:smoothened signaling pathway"/>
    <property type="evidence" value="ECO:0007669"/>
    <property type="project" value="TreeGrafter"/>
</dbReference>
<keyword evidence="3" id="KW-0963">Cytoplasm</keyword>
<dbReference type="Proteomes" id="UP001378592">
    <property type="component" value="Unassembled WGS sequence"/>
</dbReference>
<dbReference type="InterPro" id="IPR011009">
    <property type="entry name" value="Kinase-like_dom_sf"/>
</dbReference>
<evidence type="ECO:0000256" key="4">
    <source>
        <dbReference type="ARBA" id="ARBA00022527"/>
    </source>
</evidence>
<evidence type="ECO:0000256" key="11">
    <source>
        <dbReference type="ARBA" id="ARBA00048679"/>
    </source>
</evidence>
<gene>
    <name evidence="15" type="ORF">R5R35_006348</name>
</gene>
<evidence type="ECO:0000259" key="14">
    <source>
        <dbReference type="PROSITE" id="PS50011"/>
    </source>
</evidence>
<evidence type="ECO:0000256" key="8">
    <source>
        <dbReference type="ARBA" id="ARBA00022840"/>
    </source>
</evidence>
<name>A0AAN9ZHG9_9ORTH</name>
<dbReference type="InterPro" id="IPR008271">
    <property type="entry name" value="Ser/Thr_kinase_AS"/>
</dbReference>
<dbReference type="PANTHER" id="PTHR22983">
    <property type="entry name" value="PROTEIN KINASE RELATED"/>
    <property type="match status" value="1"/>
</dbReference>
<evidence type="ECO:0000256" key="5">
    <source>
        <dbReference type="ARBA" id="ARBA00022679"/>
    </source>
</evidence>